<proteinExistence type="predicted"/>
<name>A0A8J6UBL3_9FLAO</name>
<protein>
    <submittedName>
        <fullName evidence="2">Uncharacterized protein</fullName>
    </submittedName>
</protein>
<feature type="transmembrane region" description="Helical" evidence="1">
    <location>
        <begin position="67"/>
        <end position="90"/>
    </location>
</feature>
<comment type="caution">
    <text evidence="2">The sequence shown here is derived from an EMBL/GenBank/DDBJ whole genome shotgun (WGS) entry which is preliminary data.</text>
</comment>
<evidence type="ECO:0000313" key="3">
    <source>
        <dbReference type="Proteomes" id="UP000621516"/>
    </source>
</evidence>
<dbReference type="EMBL" id="JACVXD010000004">
    <property type="protein sequence ID" value="MBD0824308.1"/>
    <property type="molecule type" value="Genomic_DNA"/>
</dbReference>
<sequence>MLTNCRRIYIILGVISVVLIIPFIAMQFSTEVNWSLFDFIVMGGLLLTVGLFFELIIRTFRKPSVKIVLIVILFLLFLLIWAELAVGIFGTQFAGS</sequence>
<dbReference type="AlphaFoldDB" id="A0A8J6UBL3"/>
<keyword evidence="3" id="KW-1185">Reference proteome</keyword>
<evidence type="ECO:0000313" key="2">
    <source>
        <dbReference type="EMBL" id="MBD0824308.1"/>
    </source>
</evidence>
<keyword evidence="1" id="KW-0472">Membrane</keyword>
<keyword evidence="1" id="KW-1133">Transmembrane helix</keyword>
<feature type="transmembrane region" description="Helical" evidence="1">
    <location>
        <begin position="7"/>
        <end position="28"/>
    </location>
</feature>
<accession>A0A8J6UBL3</accession>
<organism evidence="2 3">
    <name type="scientific">Aestuariibaculum marinum</name>
    <dbReference type="NCBI Taxonomy" id="2683592"/>
    <lineage>
        <taxon>Bacteria</taxon>
        <taxon>Pseudomonadati</taxon>
        <taxon>Bacteroidota</taxon>
        <taxon>Flavobacteriia</taxon>
        <taxon>Flavobacteriales</taxon>
        <taxon>Flavobacteriaceae</taxon>
    </lineage>
</organism>
<evidence type="ECO:0000256" key="1">
    <source>
        <dbReference type="SAM" id="Phobius"/>
    </source>
</evidence>
<dbReference type="Proteomes" id="UP000621516">
    <property type="component" value="Unassembled WGS sequence"/>
</dbReference>
<gene>
    <name evidence="2" type="ORF">ICJ85_09765</name>
</gene>
<reference evidence="2 3" key="1">
    <citation type="journal article" date="2018" name="J. Microbiol.">
        <title>Aestuariibaculum marinum sp. nov., a marine bacterium isolated from seawater in South Korea.</title>
        <authorList>
            <person name="Choi J."/>
            <person name="Lee D."/>
            <person name="Jang J.H."/>
            <person name="Cha S."/>
            <person name="Seo T."/>
        </authorList>
    </citation>
    <scope>NUCLEOTIDE SEQUENCE [LARGE SCALE GENOMIC DNA]</scope>
    <source>
        <strain evidence="2 3">IP7</strain>
    </source>
</reference>
<keyword evidence="1" id="KW-0812">Transmembrane</keyword>
<feature type="transmembrane region" description="Helical" evidence="1">
    <location>
        <begin position="34"/>
        <end position="55"/>
    </location>
</feature>